<keyword evidence="8" id="KW-1185">Reference proteome</keyword>
<dbReference type="Proteomes" id="UP000655550">
    <property type="component" value="Unassembled WGS sequence"/>
</dbReference>
<dbReference type="InterPro" id="IPR001789">
    <property type="entry name" value="Sig_transdc_resp-reg_receiver"/>
</dbReference>
<dbReference type="EMBL" id="PIYS01000005">
    <property type="protein sequence ID" value="PKF72098.1"/>
    <property type="molecule type" value="Genomic_DNA"/>
</dbReference>
<dbReference type="GO" id="GO:0006355">
    <property type="term" value="P:regulation of DNA-templated transcription"/>
    <property type="evidence" value="ECO:0007669"/>
    <property type="project" value="InterPro"/>
</dbReference>
<dbReference type="EMBL" id="BMDE01000004">
    <property type="protein sequence ID" value="GGH92756.1"/>
    <property type="molecule type" value="Genomic_DNA"/>
</dbReference>
<dbReference type="Pfam" id="PF00072">
    <property type="entry name" value="Response_reg"/>
    <property type="match status" value="1"/>
</dbReference>
<dbReference type="GO" id="GO:0003677">
    <property type="term" value="F:DNA binding"/>
    <property type="evidence" value="ECO:0007669"/>
    <property type="project" value="UniProtKB-KW"/>
</dbReference>
<dbReference type="GO" id="GO:0000160">
    <property type="term" value="P:phosphorelay signal transduction system"/>
    <property type="evidence" value="ECO:0007669"/>
    <property type="project" value="InterPro"/>
</dbReference>
<reference evidence="6" key="3">
    <citation type="submission" date="2017-12" db="EMBL/GenBank/DDBJ databases">
        <authorList>
            <person name="Hurst M.R.H."/>
        </authorList>
    </citation>
    <scope>NUCLEOTIDE SEQUENCE [LARGE SCALE GENOMIC DNA]</scope>
    <source>
        <strain evidence="6">ZYSR67-Z</strain>
    </source>
</reference>
<sequence length="216" mass="24069">MNEQAPIRILLVDDHPLMRRGMRDLLAMEDDLQPVGEAGTGEEALRLVDELDPDLILLDLNMPGMDGLETLQRLREAKVDARIILFTVSDDQSHVLEALRQGADGYLLKDMDPEQLVEQVRAAANGKLALTPELTLILAQAIRERPSNASQNANASLTKREKDVLRLIAKGLSNKMIARKLGITEGTVKVHVKNLLHSLRLRSRVEAAIWATEHLR</sequence>
<accession>A0A2I0CSJ3</accession>
<dbReference type="AlphaFoldDB" id="A0A2I0CSJ3"/>
<evidence type="ECO:0000259" key="3">
    <source>
        <dbReference type="PROSITE" id="PS50043"/>
    </source>
</evidence>
<feature type="domain" description="HTH luxR-type" evidence="3">
    <location>
        <begin position="150"/>
        <end position="215"/>
    </location>
</feature>
<dbReference type="SMART" id="SM00448">
    <property type="entry name" value="REC"/>
    <property type="match status" value="1"/>
</dbReference>
<dbReference type="InterPro" id="IPR000792">
    <property type="entry name" value="Tscrpt_reg_LuxR_C"/>
</dbReference>
<reference evidence="5" key="1">
    <citation type="journal article" date="2014" name="Int. J. Syst. Evol. Microbiol.">
        <title>Complete genome of a new Firmicutes species belonging to the dominant human colonic microbiota ('Ruminococcus bicirculans') reveals two chromosomes and a selective capacity to utilize plant glucans.</title>
        <authorList>
            <consortium name="NISC Comparative Sequencing Program"/>
            <person name="Wegmann U."/>
            <person name="Louis P."/>
            <person name="Goesmann A."/>
            <person name="Henrissat B."/>
            <person name="Duncan S.H."/>
            <person name="Flint H.J."/>
        </authorList>
    </citation>
    <scope>NUCLEOTIDE SEQUENCE</scope>
    <source>
        <strain evidence="5">CCM 8778</strain>
    </source>
</reference>
<evidence type="ECO:0000313" key="7">
    <source>
        <dbReference type="Proteomes" id="UP000242861"/>
    </source>
</evidence>
<evidence type="ECO:0000256" key="2">
    <source>
        <dbReference type="PROSITE-ProRule" id="PRU00169"/>
    </source>
</evidence>
<dbReference type="CDD" id="cd06170">
    <property type="entry name" value="LuxR_C_like"/>
    <property type="match status" value="1"/>
</dbReference>
<dbReference type="PROSITE" id="PS50043">
    <property type="entry name" value="HTH_LUXR_2"/>
    <property type="match status" value="1"/>
</dbReference>
<evidence type="ECO:0000313" key="8">
    <source>
        <dbReference type="Proteomes" id="UP000655550"/>
    </source>
</evidence>
<dbReference type="RefSeq" id="WP_093985045.1">
    <property type="nucleotide sequence ID" value="NZ_BMDE01000004.1"/>
</dbReference>
<keyword evidence="2" id="KW-0597">Phosphoprotein</keyword>
<dbReference type="Pfam" id="PF00196">
    <property type="entry name" value="GerE"/>
    <property type="match status" value="1"/>
</dbReference>
<proteinExistence type="predicted"/>
<dbReference type="InterPro" id="IPR011006">
    <property type="entry name" value="CheY-like_superfamily"/>
</dbReference>
<evidence type="ECO:0000313" key="6">
    <source>
        <dbReference type="EMBL" id="PKF72098.1"/>
    </source>
</evidence>
<gene>
    <name evidence="5" type="primary">narL</name>
    <name evidence="6" type="ORF">CW360_04685</name>
    <name evidence="5" type="ORF">GCM10007363_15780</name>
</gene>
<feature type="domain" description="Response regulatory" evidence="4">
    <location>
        <begin position="8"/>
        <end position="124"/>
    </location>
</feature>
<reference evidence="5" key="5">
    <citation type="submission" date="2024-05" db="EMBL/GenBank/DDBJ databases">
        <authorList>
            <person name="Sun Q."/>
            <person name="Sedlacek I."/>
        </authorList>
    </citation>
    <scope>NUCLEOTIDE SEQUENCE</scope>
    <source>
        <strain evidence="5">CCM 8778</strain>
    </source>
</reference>
<evidence type="ECO:0000313" key="5">
    <source>
        <dbReference type="EMBL" id="GGH92756.1"/>
    </source>
</evidence>
<dbReference type="SMART" id="SM00421">
    <property type="entry name" value="HTH_LUXR"/>
    <property type="match status" value="1"/>
</dbReference>
<dbReference type="InterPro" id="IPR039420">
    <property type="entry name" value="WalR-like"/>
</dbReference>
<reference evidence="8" key="4">
    <citation type="journal article" date="2019" name="Int. J. Syst. Evol. Microbiol.">
        <title>The Global Catalogue of Microorganisms (GCM) 10K type strain sequencing project: providing services to taxonomists for standard genome sequencing and annotation.</title>
        <authorList>
            <consortium name="The Broad Institute Genomics Platform"/>
            <consortium name="The Broad Institute Genome Sequencing Center for Infectious Disease"/>
            <person name="Wu L."/>
            <person name="Ma J."/>
        </authorList>
    </citation>
    <scope>NUCLEOTIDE SEQUENCE [LARGE SCALE GENOMIC DNA]</scope>
    <source>
        <strain evidence="8">CCM 8778</strain>
    </source>
</reference>
<evidence type="ECO:0000259" key="4">
    <source>
        <dbReference type="PROSITE" id="PS50110"/>
    </source>
</evidence>
<comment type="caution">
    <text evidence="6">The sequence shown here is derived from an EMBL/GenBank/DDBJ whole genome shotgun (WGS) entry which is preliminary data.</text>
</comment>
<feature type="modified residue" description="4-aspartylphosphate" evidence="2">
    <location>
        <position position="59"/>
    </location>
</feature>
<dbReference type="NCBIfam" id="NF007935">
    <property type="entry name" value="PRK10651.1"/>
    <property type="match status" value="1"/>
</dbReference>
<dbReference type="PRINTS" id="PR00038">
    <property type="entry name" value="HTHLUXR"/>
</dbReference>
<dbReference type="Proteomes" id="UP000242861">
    <property type="component" value="Unassembled WGS sequence"/>
</dbReference>
<dbReference type="PROSITE" id="PS50110">
    <property type="entry name" value="RESPONSE_REGULATORY"/>
    <property type="match status" value="1"/>
</dbReference>
<dbReference type="PANTHER" id="PTHR43214:SF38">
    <property type="entry name" value="NITRATE_NITRITE RESPONSE REGULATOR PROTEIN NARL"/>
    <property type="match status" value="1"/>
</dbReference>
<dbReference type="SUPFAM" id="SSF52172">
    <property type="entry name" value="CheY-like"/>
    <property type="match status" value="1"/>
</dbReference>
<dbReference type="SUPFAM" id="SSF46894">
    <property type="entry name" value="C-terminal effector domain of the bipartite response regulators"/>
    <property type="match status" value="1"/>
</dbReference>
<protein>
    <submittedName>
        <fullName evidence="5">DNA-binding response regulator</fullName>
    </submittedName>
    <submittedName>
        <fullName evidence="6">Two-component system response regulator NarL</fullName>
    </submittedName>
</protein>
<reference evidence="7" key="2">
    <citation type="submission" date="2017-12" db="EMBL/GenBank/DDBJ databases">
        <authorList>
            <person name="Yu X.-Y."/>
        </authorList>
    </citation>
    <scope>NUCLEOTIDE SEQUENCE [LARGE SCALE GENOMIC DNA]</scope>
    <source>
        <strain evidence="7">ZYSR67-Z</strain>
    </source>
</reference>
<name>A0A2I0CSJ3_9PSED</name>
<dbReference type="PANTHER" id="PTHR43214">
    <property type="entry name" value="TWO-COMPONENT RESPONSE REGULATOR"/>
    <property type="match status" value="1"/>
</dbReference>
<dbReference type="Gene3D" id="3.40.50.2300">
    <property type="match status" value="1"/>
</dbReference>
<evidence type="ECO:0000256" key="1">
    <source>
        <dbReference type="ARBA" id="ARBA00023125"/>
    </source>
</evidence>
<dbReference type="InterPro" id="IPR016032">
    <property type="entry name" value="Sig_transdc_resp-reg_C-effctor"/>
</dbReference>
<keyword evidence="1 5" id="KW-0238">DNA-binding</keyword>
<organism evidence="6 7">
    <name type="scientific">Pseudomonas fluvialis</name>
    <dbReference type="NCBI Taxonomy" id="1793966"/>
    <lineage>
        <taxon>Bacteria</taxon>
        <taxon>Pseudomonadati</taxon>
        <taxon>Pseudomonadota</taxon>
        <taxon>Gammaproteobacteria</taxon>
        <taxon>Pseudomonadales</taxon>
        <taxon>Pseudomonadaceae</taxon>
        <taxon>Pseudomonas</taxon>
    </lineage>
</organism>